<gene>
    <name evidence="5" type="ORF">B4U79_17130</name>
</gene>
<accession>A0A3S3NA61</accession>
<dbReference type="OrthoDB" id="5597136at2759"/>
<evidence type="ECO:0000313" key="6">
    <source>
        <dbReference type="Proteomes" id="UP000285301"/>
    </source>
</evidence>
<dbReference type="CDD" id="cd00303">
    <property type="entry name" value="retropepsin_like"/>
    <property type="match status" value="1"/>
</dbReference>
<keyword evidence="6" id="KW-1185">Reference proteome</keyword>
<proteinExistence type="inferred from homology"/>
<evidence type="ECO:0008006" key="7">
    <source>
        <dbReference type="Google" id="ProtNLM"/>
    </source>
</evidence>
<evidence type="ECO:0000256" key="3">
    <source>
        <dbReference type="ARBA" id="ARBA00022750"/>
    </source>
</evidence>
<dbReference type="AlphaFoldDB" id="A0A3S3NA61"/>
<evidence type="ECO:0000313" key="5">
    <source>
        <dbReference type="EMBL" id="RWR98694.1"/>
    </source>
</evidence>
<dbReference type="EMBL" id="NCKU01019690">
    <property type="protein sequence ID" value="RWR98694.1"/>
    <property type="molecule type" value="Genomic_DNA"/>
</dbReference>
<keyword evidence="4" id="KW-0378">Hydrolase</keyword>
<dbReference type="STRING" id="1965070.A0A3S3NA61"/>
<reference evidence="5 6" key="1">
    <citation type="journal article" date="2018" name="Gigascience">
        <title>Genomes of trombidid mites reveal novel predicted allergens and laterally-transferred genes associated with secondary metabolism.</title>
        <authorList>
            <person name="Dong X."/>
            <person name="Chaisiri K."/>
            <person name="Xia D."/>
            <person name="Armstrong S.D."/>
            <person name="Fang Y."/>
            <person name="Donnelly M.J."/>
            <person name="Kadowaki T."/>
            <person name="McGarry J.W."/>
            <person name="Darby A.C."/>
            <person name="Makepeace B.L."/>
        </authorList>
    </citation>
    <scope>NUCLEOTIDE SEQUENCE [LARGE SCALE GENOMIC DNA]</scope>
    <source>
        <strain evidence="5">UoL-WK</strain>
    </source>
</reference>
<protein>
    <recommendedName>
        <fullName evidence="7">Retropepsins domain-containing protein</fullName>
    </recommendedName>
</protein>
<dbReference type="SUPFAM" id="SSF50630">
    <property type="entry name" value="Acid proteases"/>
    <property type="match status" value="1"/>
</dbReference>
<evidence type="ECO:0000256" key="4">
    <source>
        <dbReference type="ARBA" id="ARBA00022801"/>
    </source>
</evidence>
<comment type="caution">
    <text evidence="5">The sequence shown here is derived from an EMBL/GenBank/DDBJ whole genome shotgun (WGS) entry which is preliminary data.</text>
</comment>
<dbReference type="Proteomes" id="UP000285301">
    <property type="component" value="Unassembled WGS sequence"/>
</dbReference>
<dbReference type="Gene3D" id="2.40.70.10">
    <property type="entry name" value="Acid Proteases"/>
    <property type="match status" value="1"/>
</dbReference>
<dbReference type="GO" id="GO:0006508">
    <property type="term" value="P:proteolysis"/>
    <property type="evidence" value="ECO:0007669"/>
    <property type="project" value="UniProtKB-KW"/>
</dbReference>
<dbReference type="Pfam" id="PF13975">
    <property type="entry name" value="gag-asp_proteas"/>
    <property type="match status" value="1"/>
</dbReference>
<evidence type="ECO:0000256" key="2">
    <source>
        <dbReference type="ARBA" id="ARBA00022670"/>
    </source>
</evidence>
<feature type="non-terminal residue" evidence="5">
    <location>
        <position position="212"/>
    </location>
</feature>
<sequence>MRPTLWKHKLPIVIPSYFTSGSIPGVEGRINGQCVIIVLDTGCGAMLISKSCVENCRLRVFKQNKRNVPSLVGPSGEILKQYGEVICVLRLAKFKVKLRLQVVENLSADILLGTPFFKKYNAIIDFLSEKVSLTIGKDNDLTRMELPMVENVPKNLIAAEAVIIPPFGEKLITVRKFEMKRNNTVMIKSVGDQSKGFVGCPNAIANSNQISR</sequence>
<dbReference type="PANTHER" id="PTHR12917">
    <property type="entry name" value="ASPARTYL PROTEASE DDI-RELATED"/>
    <property type="match status" value="1"/>
</dbReference>
<comment type="similarity">
    <text evidence="1">Belongs to the DDI1 family.</text>
</comment>
<dbReference type="PANTHER" id="PTHR12917:SF1">
    <property type="entry name" value="AT13091P"/>
    <property type="match status" value="1"/>
</dbReference>
<organism evidence="5 6">
    <name type="scientific">Dinothrombium tinctorium</name>
    <dbReference type="NCBI Taxonomy" id="1965070"/>
    <lineage>
        <taxon>Eukaryota</taxon>
        <taxon>Metazoa</taxon>
        <taxon>Ecdysozoa</taxon>
        <taxon>Arthropoda</taxon>
        <taxon>Chelicerata</taxon>
        <taxon>Arachnida</taxon>
        <taxon>Acari</taxon>
        <taxon>Acariformes</taxon>
        <taxon>Trombidiformes</taxon>
        <taxon>Prostigmata</taxon>
        <taxon>Anystina</taxon>
        <taxon>Parasitengona</taxon>
        <taxon>Trombidioidea</taxon>
        <taxon>Trombidiidae</taxon>
        <taxon>Dinothrombium</taxon>
    </lineage>
</organism>
<keyword evidence="2" id="KW-0645">Protease</keyword>
<keyword evidence="3" id="KW-0064">Aspartyl protease</keyword>
<evidence type="ECO:0000256" key="1">
    <source>
        <dbReference type="ARBA" id="ARBA00009136"/>
    </source>
</evidence>
<dbReference type="GO" id="GO:0004190">
    <property type="term" value="F:aspartic-type endopeptidase activity"/>
    <property type="evidence" value="ECO:0007669"/>
    <property type="project" value="UniProtKB-KW"/>
</dbReference>
<name>A0A3S3NA61_9ACAR</name>
<dbReference type="InterPro" id="IPR021109">
    <property type="entry name" value="Peptidase_aspartic_dom_sf"/>
</dbReference>